<comment type="similarity">
    <text evidence="1 4">Belongs to the short-chain dehydrogenases/reductases (SDR) family.</text>
</comment>
<gene>
    <name evidence="5" type="ORF">EH31_11535</name>
</gene>
<protein>
    <submittedName>
        <fullName evidence="5">Short-chain dehydrogenase</fullName>
    </submittedName>
</protein>
<evidence type="ECO:0000256" key="2">
    <source>
        <dbReference type="ARBA" id="ARBA00022857"/>
    </source>
</evidence>
<evidence type="ECO:0000256" key="3">
    <source>
        <dbReference type="ARBA" id="ARBA00023002"/>
    </source>
</evidence>
<dbReference type="PANTHER" id="PTHR43618">
    <property type="entry name" value="7-ALPHA-HYDROXYSTEROID DEHYDROGENASE"/>
    <property type="match status" value="1"/>
</dbReference>
<dbReference type="AlphaFoldDB" id="A0A074MD48"/>
<dbReference type="InterPro" id="IPR036291">
    <property type="entry name" value="NAD(P)-bd_dom_sf"/>
</dbReference>
<evidence type="ECO:0000313" key="6">
    <source>
        <dbReference type="Proteomes" id="UP000027647"/>
    </source>
</evidence>
<keyword evidence="3" id="KW-0560">Oxidoreductase</keyword>
<dbReference type="eggNOG" id="COG1028">
    <property type="taxonomic scope" value="Bacteria"/>
</dbReference>
<evidence type="ECO:0000256" key="4">
    <source>
        <dbReference type="RuleBase" id="RU000363"/>
    </source>
</evidence>
<comment type="caution">
    <text evidence="5">The sequence shown here is derived from an EMBL/GenBank/DDBJ whole genome shotgun (WGS) entry which is preliminary data.</text>
</comment>
<dbReference type="InterPro" id="IPR052178">
    <property type="entry name" value="Sec_Metab_Biosynth_SDR"/>
</dbReference>
<name>A0A074MD48_ERYLO</name>
<proteinExistence type="inferred from homology"/>
<dbReference type="FunFam" id="3.40.50.720:FF:000084">
    <property type="entry name" value="Short-chain dehydrogenase reductase"/>
    <property type="match status" value="1"/>
</dbReference>
<dbReference type="STRING" id="1044.EH31_11535"/>
<sequence length="266" mass="28506">MSEDQPQEFPLPNASTDLSGHVALVTGASSGFGERFARVLASQGASVALCARRVDRLEALAAEINASGGKAVAIEMDATDADALINAVETAERELGIVDILINNAGIPDAQRAHKMELELIDRVLGVNLRAPWILSCEVARRLLEANKPGRIVNISSTAHYRYDGGGAALYATTKTALARMTETLSVEWSYANINVNAICPGMFVTEMTDGMFERIGDPRPMLARKRVPVPAQMDSTLLYLVSPSSECVTGAVIKVDDGQSARMKM</sequence>
<keyword evidence="6" id="KW-1185">Reference proteome</keyword>
<dbReference type="RefSeq" id="WP_034960347.1">
    <property type="nucleotide sequence ID" value="NZ_JMIW01000004.1"/>
</dbReference>
<dbReference type="EMBL" id="JMIW01000004">
    <property type="protein sequence ID" value="KEO89778.1"/>
    <property type="molecule type" value="Genomic_DNA"/>
</dbReference>
<keyword evidence="2" id="KW-0521">NADP</keyword>
<dbReference type="InterPro" id="IPR002347">
    <property type="entry name" value="SDR_fam"/>
</dbReference>
<accession>A0A074MD48</accession>
<evidence type="ECO:0000313" key="5">
    <source>
        <dbReference type="EMBL" id="KEO89778.1"/>
    </source>
</evidence>
<dbReference type="PANTHER" id="PTHR43618:SF8">
    <property type="entry name" value="7ALPHA-HYDROXYSTEROID DEHYDROGENASE"/>
    <property type="match status" value="1"/>
</dbReference>
<dbReference type="Gene3D" id="3.40.50.720">
    <property type="entry name" value="NAD(P)-binding Rossmann-like Domain"/>
    <property type="match status" value="1"/>
</dbReference>
<reference evidence="5 6" key="1">
    <citation type="submission" date="2014-04" db="EMBL/GenBank/DDBJ databases">
        <title>A comprehensive comparison of genomes of Erythrobacter spp. strains.</title>
        <authorList>
            <person name="Zheng Q."/>
        </authorList>
    </citation>
    <scope>NUCLEOTIDE SEQUENCE [LARGE SCALE GENOMIC DNA]</scope>
    <source>
        <strain evidence="5 6">DSM 6997</strain>
    </source>
</reference>
<dbReference type="Proteomes" id="UP000027647">
    <property type="component" value="Unassembled WGS sequence"/>
</dbReference>
<organism evidence="5 6">
    <name type="scientific">Erythrobacter longus</name>
    <dbReference type="NCBI Taxonomy" id="1044"/>
    <lineage>
        <taxon>Bacteria</taxon>
        <taxon>Pseudomonadati</taxon>
        <taxon>Pseudomonadota</taxon>
        <taxon>Alphaproteobacteria</taxon>
        <taxon>Sphingomonadales</taxon>
        <taxon>Erythrobacteraceae</taxon>
        <taxon>Erythrobacter/Porphyrobacter group</taxon>
        <taxon>Erythrobacter</taxon>
    </lineage>
</organism>
<dbReference type="PRINTS" id="PR00081">
    <property type="entry name" value="GDHRDH"/>
</dbReference>
<evidence type="ECO:0000256" key="1">
    <source>
        <dbReference type="ARBA" id="ARBA00006484"/>
    </source>
</evidence>
<dbReference type="CDD" id="cd05233">
    <property type="entry name" value="SDR_c"/>
    <property type="match status" value="1"/>
</dbReference>
<dbReference type="OrthoDB" id="9796652at2"/>
<dbReference type="SUPFAM" id="SSF51735">
    <property type="entry name" value="NAD(P)-binding Rossmann-fold domains"/>
    <property type="match status" value="1"/>
</dbReference>
<dbReference type="PRINTS" id="PR00080">
    <property type="entry name" value="SDRFAMILY"/>
</dbReference>
<dbReference type="Pfam" id="PF00106">
    <property type="entry name" value="adh_short"/>
    <property type="match status" value="1"/>
</dbReference>
<dbReference type="GO" id="GO:0016491">
    <property type="term" value="F:oxidoreductase activity"/>
    <property type="evidence" value="ECO:0007669"/>
    <property type="project" value="UniProtKB-KW"/>
</dbReference>